<gene>
    <name evidence="3" type="ORF">PGQ11_011945</name>
</gene>
<evidence type="ECO:0000256" key="2">
    <source>
        <dbReference type="SAM" id="SignalP"/>
    </source>
</evidence>
<reference evidence="3 4" key="1">
    <citation type="journal article" date="2024" name="IMA Fungus">
        <title>Apiospora arundinis, a panoply of carbohydrate-active enzymes and secondary metabolites.</title>
        <authorList>
            <person name="Sorensen T."/>
            <person name="Petersen C."/>
            <person name="Muurmann A.T."/>
            <person name="Christiansen J.V."/>
            <person name="Brundto M.L."/>
            <person name="Overgaard C.K."/>
            <person name="Boysen A.T."/>
            <person name="Wollenberg R.D."/>
            <person name="Larsen T.O."/>
            <person name="Sorensen J.L."/>
            <person name="Nielsen K.L."/>
            <person name="Sondergaard T.E."/>
        </authorList>
    </citation>
    <scope>NUCLEOTIDE SEQUENCE [LARGE SCALE GENOMIC DNA]</scope>
    <source>
        <strain evidence="3 4">AAU 773</strain>
    </source>
</reference>
<evidence type="ECO:0000256" key="1">
    <source>
        <dbReference type="SAM" id="MobiDB-lite"/>
    </source>
</evidence>
<dbReference type="EMBL" id="JAPCWZ010000007">
    <property type="protein sequence ID" value="KAK8856033.1"/>
    <property type="molecule type" value="Genomic_DNA"/>
</dbReference>
<evidence type="ECO:0000313" key="4">
    <source>
        <dbReference type="Proteomes" id="UP001390339"/>
    </source>
</evidence>
<feature type="chain" id="PRO_5046582044" evidence="2">
    <location>
        <begin position="19"/>
        <end position="630"/>
    </location>
</feature>
<accession>A0ABR2I130</accession>
<proteinExistence type="predicted"/>
<feature type="signal peptide" evidence="2">
    <location>
        <begin position="1"/>
        <end position="18"/>
    </location>
</feature>
<keyword evidence="4" id="KW-1185">Reference proteome</keyword>
<protein>
    <submittedName>
        <fullName evidence="3">Chitinase</fullName>
    </submittedName>
</protein>
<dbReference type="Proteomes" id="UP001390339">
    <property type="component" value="Unassembled WGS sequence"/>
</dbReference>
<evidence type="ECO:0000313" key="3">
    <source>
        <dbReference type="EMBL" id="KAK8856033.1"/>
    </source>
</evidence>
<comment type="caution">
    <text evidence="3">The sequence shown here is derived from an EMBL/GenBank/DDBJ whole genome shotgun (WGS) entry which is preliminary data.</text>
</comment>
<sequence length="630" mass="69976">MKATALLPVLLGATSIEAGVVSIRQNGEPKDMDQFAEWQAIHGTCPVYISKTQPKWDRSGVICIEYCKKHGDGQYSSCDQQKLVNAIGRFPSEMNPGDKDIGGTMKDLDGYYYIPSKCECDNPTVEAFTKEVFEIVAKGLSQLDNLLCTMMLKALMTIVEEGIGFIPVGGQVFRGFTTAVKAAKSFAENAGSATDLFQGWIEPACGMPNAKKFNPADTFKQLVETPDEFGMSIGCKRDKKLCKKLPPANPKNKPTKKAEDDKPKPTKTEPAKPGDTTKPPKPTNTDKDKACKLKRAAPELYKVKGDQDDYKRGVRSIECNKGKTTTHEIEITSIKWAPNPTALPVTATCKDDAGQACHHYQSAIHVNPSWKVLTCAGDGATKGKVRDKKSPAVNKFYRDIAKDWRDEQWRVHKDVPSTKTPPKKPSPGCQADEFPPYYLLSETSDAWKEAGKSSKGQLIRYIPHNENGAGGKLWQGKCFYPVFGKYNAQQLWDRAQKHTIGNPKKTDKGDVKKQEIAMEVDYRPTFEIDFKQSNQDAKDAKDKIFGLKTELNKCLPSLSTDHDGKGKFDDPGFALLRFDPYNKDKKRDGWDYLKTKPQKQAAPKKTGTRGLWEGPDLDMDGFEVNGTFVG</sequence>
<keyword evidence="2" id="KW-0732">Signal</keyword>
<name>A0ABR2I130_9PEZI</name>
<feature type="region of interest" description="Disordered" evidence="1">
    <location>
        <begin position="242"/>
        <end position="292"/>
    </location>
</feature>
<organism evidence="3 4">
    <name type="scientific">Apiospora arundinis</name>
    <dbReference type="NCBI Taxonomy" id="335852"/>
    <lineage>
        <taxon>Eukaryota</taxon>
        <taxon>Fungi</taxon>
        <taxon>Dikarya</taxon>
        <taxon>Ascomycota</taxon>
        <taxon>Pezizomycotina</taxon>
        <taxon>Sordariomycetes</taxon>
        <taxon>Xylariomycetidae</taxon>
        <taxon>Amphisphaeriales</taxon>
        <taxon>Apiosporaceae</taxon>
        <taxon>Apiospora</taxon>
    </lineage>
</organism>
<feature type="region of interest" description="Disordered" evidence="1">
    <location>
        <begin position="588"/>
        <end position="614"/>
    </location>
</feature>
<feature type="compositionally biased region" description="Basic and acidic residues" evidence="1">
    <location>
        <begin position="256"/>
        <end position="272"/>
    </location>
</feature>